<organism evidence="5 6">
    <name type="scientific">Comamonas flocculans</name>
    <dbReference type="NCBI Taxonomy" id="2597701"/>
    <lineage>
        <taxon>Bacteria</taxon>
        <taxon>Pseudomonadati</taxon>
        <taxon>Pseudomonadota</taxon>
        <taxon>Betaproteobacteria</taxon>
        <taxon>Burkholderiales</taxon>
        <taxon>Comamonadaceae</taxon>
        <taxon>Comamonas</taxon>
    </lineage>
</organism>
<dbReference type="CDD" id="cd01448">
    <property type="entry name" value="TST_Repeat_1"/>
    <property type="match status" value="1"/>
</dbReference>
<dbReference type="Proteomes" id="UP000321199">
    <property type="component" value="Chromosome"/>
</dbReference>
<proteinExistence type="predicted"/>
<protein>
    <recommendedName>
        <fullName evidence="3">Sulfurtransferase</fullName>
    </recommendedName>
</protein>
<reference evidence="5 6" key="1">
    <citation type="submission" date="2019-07" db="EMBL/GenBank/DDBJ databases">
        <title>Complete genome sequence of Comamonas sp. NLF 7-7 isolated from livestock.</title>
        <authorList>
            <person name="Kim D.H."/>
            <person name="Kim J.G."/>
        </authorList>
    </citation>
    <scope>NUCLEOTIDE SEQUENCE [LARGE SCALE GENOMIC DNA]</scope>
    <source>
        <strain evidence="5 6">NLF 7-7</strain>
    </source>
</reference>
<feature type="domain" description="Rhodanese" evidence="4">
    <location>
        <begin position="170"/>
        <end position="283"/>
    </location>
</feature>
<dbReference type="InterPro" id="IPR036873">
    <property type="entry name" value="Rhodanese-like_dom_sf"/>
</dbReference>
<dbReference type="PANTHER" id="PTHR11364:SF27">
    <property type="entry name" value="SULFURTRANSFERASE"/>
    <property type="match status" value="1"/>
</dbReference>
<dbReference type="CDD" id="cd01449">
    <property type="entry name" value="TST_Repeat_2"/>
    <property type="match status" value="1"/>
</dbReference>
<evidence type="ECO:0000313" key="5">
    <source>
        <dbReference type="EMBL" id="QEA12041.1"/>
    </source>
</evidence>
<dbReference type="AlphaFoldDB" id="A0A5B8RR68"/>
<keyword evidence="1 3" id="KW-0808">Transferase</keyword>
<dbReference type="Gene3D" id="3.40.250.10">
    <property type="entry name" value="Rhodanese-like domain"/>
    <property type="match status" value="2"/>
</dbReference>
<evidence type="ECO:0000256" key="1">
    <source>
        <dbReference type="ARBA" id="ARBA00022679"/>
    </source>
</evidence>
<dbReference type="PROSITE" id="PS50206">
    <property type="entry name" value="RHODANESE_3"/>
    <property type="match status" value="2"/>
</dbReference>
<dbReference type="PANTHER" id="PTHR11364">
    <property type="entry name" value="THIOSULFATE SULFERTANSFERASE"/>
    <property type="match status" value="1"/>
</dbReference>
<dbReference type="InterPro" id="IPR001763">
    <property type="entry name" value="Rhodanese-like_dom"/>
</dbReference>
<sequence>MSHTHLISAPELQRLMQAGAPLMVFDCSFDLADPERGIADYHAAHIPGAIYAHLDRDLSAAGGPGASGGRHPLPTRERFAAWLASVGFSHGMQAVVYDRNGAMPGMRLWWLFKWLGHDAAAVLDGGLAAWLAAGGATAAQEETPRTPGDFSARAPLRPLVDTARVLAQLGQPGQTLIDARAGERYRGEVEPLDPVAGHIPGALNRPWMDNLAADGRFKSAAELRAEFDAVLQGRDAASVVHQCGSGVSAIHNLLAMELAGYAPAALYAGSWSEWCADRTRPVAKG</sequence>
<dbReference type="InterPro" id="IPR001307">
    <property type="entry name" value="Thiosulphate_STrfase_CS"/>
</dbReference>
<evidence type="ECO:0000259" key="4">
    <source>
        <dbReference type="PROSITE" id="PS50206"/>
    </source>
</evidence>
<dbReference type="SMART" id="SM00450">
    <property type="entry name" value="RHOD"/>
    <property type="match status" value="2"/>
</dbReference>
<name>A0A5B8RR68_9BURK</name>
<gene>
    <name evidence="5" type="ORF">FOZ74_02745</name>
</gene>
<dbReference type="OrthoDB" id="9781034at2"/>
<keyword evidence="2" id="KW-0677">Repeat</keyword>
<dbReference type="Pfam" id="PF00581">
    <property type="entry name" value="Rhodanese"/>
    <property type="match status" value="2"/>
</dbReference>
<dbReference type="InterPro" id="IPR045078">
    <property type="entry name" value="TST/MPST-like"/>
</dbReference>
<dbReference type="SUPFAM" id="SSF52821">
    <property type="entry name" value="Rhodanese/Cell cycle control phosphatase"/>
    <property type="match status" value="2"/>
</dbReference>
<dbReference type="RefSeq" id="WP_146911635.1">
    <property type="nucleotide sequence ID" value="NZ_CP042344.1"/>
</dbReference>
<feature type="domain" description="Rhodanese" evidence="4">
    <location>
        <begin position="18"/>
        <end position="139"/>
    </location>
</feature>
<evidence type="ECO:0000313" key="6">
    <source>
        <dbReference type="Proteomes" id="UP000321199"/>
    </source>
</evidence>
<accession>A0A5B8RR68</accession>
<dbReference type="KEGG" id="cof:FOZ74_02745"/>
<dbReference type="GO" id="GO:0004792">
    <property type="term" value="F:thiosulfate-cyanide sulfurtransferase activity"/>
    <property type="evidence" value="ECO:0007669"/>
    <property type="project" value="InterPro"/>
</dbReference>
<dbReference type="EMBL" id="CP042344">
    <property type="protein sequence ID" value="QEA12041.1"/>
    <property type="molecule type" value="Genomic_DNA"/>
</dbReference>
<evidence type="ECO:0000256" key="3">
    <source>
        <dbReference type="RuleBase" id="RU000507"/>
    </source>
</evidence>
<evidence type="ECO:0000256" key="2">
    <source>
        <dbReference type="ARBA" id="ARBA00022737"/>
    </source>
</evidence>
<keyword evidence="6" id="KW-1185">Reference proteome</keyword>
<dbReference type="PROSITE" id="PS00683">
    <property type="entry name" value="RHODANESE_2"/>
    <property type="match status" value="1"/>
</dbReference>